<sequence length="475" mass="50795">MTDADTLPPTTDGLPRSTPEEQGVPSGAVLAMVRRWEELGVEPHSVVVQRHGHVVAEGYWAPYARDGIALMYSVSKTFTALAVGLAVGEGLLRPEDRVVDLFPEAAHVAGPRAAVLTLHDLLAMRTGHRTDTLVHRVARPADFPESFLATEPEEEPGSFVYHNGATLLAGMAVQRRSGQRLLDYLRPRLLDPLGIEDAAWLNDHGIDQGFSGLHVSTTALGRVGELVLRDGVWQGRRVVPEGWIGRMTTNWTDTTTDPGTLDWQQGYGYQMWHNVMGGVRLDGAFGQFSVVVPEADLVVALTECTDHAQDTLTAIREVLLPTLTDDALPADEAAQEALTGHLAAAEVPHPSPAPDVDPGAGPWSFAHEPTADVTALTRVDVARGADGWAVTLTEGERVTEVPCGDGRWPAADDAPFVGAAAWTAPDVFQARLCALRTPHVLTLRCSGDAVTASWNGQPLTTPVLGVLRPSPADAG</sequence>
<dbReference type="RefSeq" id="WP_204132900.1">
    <property type="nucleotide sequence ID" value="NZ_JAFDVD010000026.1"/>
</dbReference>
<dbReference type="Pfam" id="PF00144">
    <property type="entry name" value="Beta-lactamase"/>
    <property type="match status" value="1"/>
</dbReference>
<name>A0ABS2CSH5_9MICO</name>
<keyword evidence="3" id="KW-0378">Hydrolase</keyword>
<comment type="caution">
    <text evidence="3">The sequence shown here is derived from an EMBL/GenBank/DDBJ whole genome shotgun (WGS) entry which is preliminary data.</text>
</comment>
<dbReference type="InterPro" id="IPR012338">
    <property type="entry name" value="Beta-lactam/transpept-like"/>
</dbReference>
<evidence type="ECO:0000313" key="3">
    <source>
        <dbReference type="EMBL" id="MBM6402433.1"/>
    </source>
</evidence>
<feature type="domain" description="Beta-lactamase-related" evidence="2">
    <location>
        <begin position="45"/>
        <end position="301"/>
    </location>
</feature>
<keyword evidence="4" id="KW-1185">Reference proteome</keyword>
<gene>
    <name evidence="3" type="ORF">JQN70_18720</name>
</gene>
<dbReference type="PANTHER" id="PTHR43283:SF7">
    <property type="entry name" value="BETA-LACTAMASE-RELATED DOMAIN-CONTAINING PROTEIN"/>
    <property type="match status" value="1"/>
</dbReference>
<dbReference type="SUPFAM" id="SSF56601">
    <property type="entry name" value="beta-lactamase/transpeptidase-like"/>
    <property type="match status" value="1"/>
</dbReference>
<evidence type="ECO:0000256" key="1">
    <source>
        <dbReference type="SAM" id="MobiDB-lite"/>
    </source>
</evidence>
<dbReference type="PANTHER" id="PTHR43283">
    <property type="entry name" value="BETA-LACTAMASE-RELATED"/>
    <property type="match status" value="1"/>
</dbReference>
<organism evidence="3 4">
    <name type="scientific">Phycicoccus sonneratiae</name>
    <dbReference type="NCBI Taxonomy" id="2807628"/>
    <lineage>
        <taxon>Bacteria</taxon>
        <taxon>Bacillati</taxon>
        <taxon>Actinomycetota</taxon>
        <taxon>Actinomycetes</taxon>
        <taxon>Micrococcales</taxon>
        <taxon>Intrasporangiaceae</taxon>
        <taxon>Phycicoccus</taxon>
    </lineage>
</organism>
<accession>A0ABS2CSH5</accession>
<dbReference type="InterPro" id="IPR050789">
    <property type="entry name" value="Diverse_Enzym_Activities"/>
</dbReference>
<evidence type="ECO:0000313" key="4">
    <source>
        <dbReference type="Proteomes" id="UP001430172"/>
    </source>
</evidence>
<dbReference type="EMBL" id="JAFDVD010000026">
    <property type="protein sequence ID" value="MBM6402433.1"/>
    <property type="molecule type" value="Genomic_DNA"/>
</dbReference>
<reference evidence="3" key="1">
    <citation type="submission" date="2021-02" db="EMBL/GenBank/DDBJ databases">
        <title>Phycicoccus sp. MQZ13P-5T, whole genome shotgun sequence.</title>
        <authorList>
            <person name="Tuo L."/>
        </authorList>
    </citation>
    <scope>NUCLEOTIDE SEQUENCE</scope>
    <source>
        <strain evidence="3">MQZ13P-5</strain>
    </source>
</reference>
<dbReference type="InterPro" id="IPR001466">
    <property type="entry name" value="Beta-lactam-related"/>
</dbReference>
<proteinExistence type="predicted"/>
<dbReference type="Gene3D" id="3.40.710.10">
    <property type="entry name" value="DD-peptidase/beta-lactamase superfamily"/>
    <property type="match status" value="1"/>
</dbReference>
<evidence type="ECO:0000259" key="2">
    <source>
        <dbReference type="Pfam" id="PF00144"/>
    </source>
</evidence>
<feature type="region of interest" description="Disordered" evidence="1">
    <location>
        <begin position="1"/>
        <end position="24"/>
    </location>
</feature>
<dbReference type="GO" id="GO:0016787">
    <property type="term" value="F:hydrolase activity"/>
    <property type="evidence" value="ECO:0007669"/>
    <property type="project" value="UniProtKB-KW"/>
</dbReference>
<protein>
    <submittedName>
        <fullName evidence="3">Serine hydrolase</fullName>
    </submittedName>
</protein>
<dbReference type="Proteomes" id="UP001430172">
    <property type="component" value="Unassembled WGS sequence"/>
</dbReference>